<evidence type="ECO:0000313" key="9">
    <source>
        <dbReference type="EMBL" id="MBC8578708.1"/>
    </source>
</evidence>
<evidence type="ECO:0000256" key="1">
    <source>
        <dbReference type="ARBA" id="ARBA00005189"/>
    </source>
</evidence>
<evidence type="ECO:0000256" key="4">
    <source>
        <dbReference type="ARBA" id="ARBA00022679"/>
    </source>
</evidence>
<comment type="similarity">
    <text evidence="2 7">Belongs to the 1-acyl-sn-glycerol-3-phosphate acyltransferase family.</text>
</comment>
<evidence type="ECO:0000256" key="2">
    <source>
        <dbReference type="ARBA" id="ARBA00008655"/>
    </source>
</evidence>
<dbReference type="Pfam" id="PF01553">
    <property type="entry name" value="Acyltransferase"/>
    <property type="match status" value="1"/>
</dbReference>
<dbReference type="SUPFAM" id="SSF69593">
    <property type="entry name" value="Glycerol-3-phosphate (1)-acyltransferase"/>
    <property type="match status" value="1"/>
</dbReference>
<sequence length="245" mass="27945">MIRGMRVLWSIGFHYVINIFKRQKYRVDNKELDLATKREYRFHIYRAMQDLSRRMVKAAGATIEIKGKENLPANGPVVYMATHKGLFDSPVMAILIENEPVIFIGKEETKKMPVFGKWFEAMGCIYLARDDMKQSLQAILKGIDELKNGQSIVIFPEGTRMKGKEMGNFKAGSFKLATKANVPIVPIAIQNTYKVLEEKKKIQKTTIYVNVGKPIDVPSLSAEEKKKLPKHVEDIVRELLAEITD</sequence>
<evidence type="ECO:0000256" key="6">
    <source>
        <dbReference type="ARBA" id="ARBA00023315"/>
    </source>
</evidence>
<comment type="pathway">
    <text evidence="1">Lipid metabolism.</text>
</comment>
<dbReference type="NCBIfam" id="TIGR00530">
    <property type="entry name" value="AGP_acyltrn"/>
    <property type="match status" value="1"/>
</dbReference>
<keyword evidence="6 7" id="KW-0012">Acyltransferase</keyword>
<dbReference type="GO" id="GO:0003841">
    <property type="term" value="F:1-acylglycerol-3-phosphate O-acyltransferase activity"/>
    <property type="evidence" value="ECO:0007669"/>
    <property type="project" value="UniProtKB-UniRule"/>
</dbReference>
<dbReference type="PANTHER" id="PTHR10434">
    <property type="entry name" value="1-ACYL-SN-GLYCEROL-3-PHOSPHATE ACYLTRANSFERASE"/>
    <property type="match status" value="1"/>
</dbReference>
<evidence type="ECO:0000256" key="5">
    <source>
        <dbReference type="ARBA" id="ARBA00023098"/>
    </source>
</evidence>
<dbReference type="RefSeq" id="WP_177670606.1">
    <property type="nucleotide sequence ID" value="NZ_JACRSY010000005.1"/>
</dbReference>
<dbReference type="GO" id="GO:0016020">
    <property type="term" value="C:membrane"/>
    <property type="evidence" value="ECO:0007669"/>
    <property type="project" value="InterPro"/>
</dbReference>
<dbReference type="EMBL" id="JACRSY010000005">
    <property type="protein sequence ID" value="MBC8578708.1"/>
    <property type="molecule type" value="Genomic_DNA"/>
</dbReference>
<dbReference type="InterPro" id="IPR002123">
    <property type="entry name" value="Plipid/glycerol_acylTrfase"/>
</dbReference>
<dbReference type="PANTHER" id="PTHR10434:SF64">
    <property type="entry name" value="1-ACYL-SN-GLYCEROL-3-PHOSPHATE ACYLTRANSFERASE-RELATED"/>
    <property type="match status" value="1"/>
</dbReference>
<dbReference type="Proteomes" id="UP000655830">
    <property type="component" value="Unassembled WGS sequence"/>
</dbReference>
<evidence type="ECO:0000259" key="8">
    <source>
        <dbReference type="SMART" id="SM00563"/>
    </source>
</evidence>
<proteinExistence type="inferred from homology"/>
<gene>
    <name evidence="9" type="ORF">H8718_04090</name>
</gene>
<comment type="domain">
    <text evidence="7">The HXXXXD motif is essential for acyltransferase activity and may constitute the binding site for the phosphate moiety of the glycerol-3-phosphate.</text>
</comment>
<evidence type="ECO:0000256" key="3">
    <source>
        <dbReference type="ARBA" id="ARBA00022516"/>
    </source>
</evidence>
<keyword evidence="3 7" id="KW-0444">Lipid biosynthesis</keyword>
<dbReference type="CDD" id="cd07989">
    <property type="entry name" value="LPLAT_AGPAT-like"/>
    <property type="match status" value="1"/>
</dbReference>
<evidence type="ECO:0000256" key="7">
    <source>
        <dbReference type="RuleBase" id="RU361267"/>
    </source>
</evidence>
<keyword evidence="7" id="KW-1208">Phospholipid metabolism</keyword>
<organism evidence="9 10">
    <name type="scientific">Zhenhengia yiwuensis</name>
    <dbReference type="NCBI Taxonomy" id="2763666"/>
    <lineage>
        <taxon>Bacteria</taxon>
        <taxon>Bacillati</taxon>
        <taxon>Bacillota</taxon>
        <taxon>Clostridia</taxon>
        <taxon>Lachnospirales</taxon>
        <taxon>Lachnospiraceae</taxon>
        <taxon>Zhenhengia</taxon>
    </lineage>
</organism>
<evidence type="ECO:0000313" key="10">
    <source>
        <dbReference type="Proteomes" id="UP000655830"/>
    </source>
</evidence>
<name>A0A926IDH8_9FIRM</name>
<dbReference type="GO" id="GO:0006654">
    <property type="term" value="P:phosphatidic acid biosynthetic process"/>
    <property type="evidence" value="ECO:0007669"/>
    <property type="project" value="TreeGrafter"/>
</dbReference>
<keyword evidence="10" id="KW-1185">Reference proteome</keyword>
<reference evidence="9" key="1">
    <citation type="submission" date="2020-08" db="EMBL/GenBank/DDBJ databases">
        <title>Genome public.</title>
        <authorList>
            <person name="Liu C."/>
            <person name="Sun Q."/>
        </authorList>
    </citation>
    <scope>NUCLEOTIDE SEQUENCE</scope>
    <source>
        <strain evidence="9">NSJ-12</strain>
    </source>
</reference>
<keyword evidence="7" id="KW-0594">Phospholipid biosynthesis</keyword>
<dbReference type="InterPro" id="IPR004552">
    <property type="entry name" value="AGP_acyltrans"/>
</dbReference>
<dbReference type="EC" id="2.3.1.51" evidence="7"/>
<comment type="catalytic activity">
    <reaction evidence="7">
        <text>a 1-acyl-sn-glycero-3-phosphate + an acyl-CoA = a 1,2-diacyl-sn-glycero-3-phosphate + CoA</text>
        <dbReference type="Rhea" id="RHEA:19709"/>
        <dbReference type="ChEBI" id="CHEBI:57287"/>
        <dbReference type="ChEBI" id="CHEBI:57970"/>
        <dbReference type="ChEBI" id="CHEBI:58342"/>
        <dbReference type="ChEBI" id="CHEBI:58608"/>
        <dbReference type="EC" id="2.3.1.51"/>
    </reaction>
</comment>
<keyword evidence="4 7" id="KW-0808">Transferase</keyword>
<accession>A0A926IDH8</accession>
<dbReference type="AlphaFoldDB" id="A0A926IDH8"/>
<comment type="caution">
    <text evidence="9">The sequence shown here is derived from an EMBL/GenBank/DDBJ whole genome shotgun (WGS) entry which is preliminary data.</text>
</comment>
<keyword evidence="5 7" id="KW-0443">Lipid metabolism</keyword>
<dbReference type="SMART" id="SM00563">
    <property type="entry name" value="PlsC"/>
    <property type="match status" value="1"/>
</dbReference>
<protein>
    <recommendedName>
        <fullName evidence="7">1-acyl-sn-glycerol-3-phosphate acyltransferase</fullName>
        <ecNumber evidence="7">2.3.1.51</ecNumber>
    </recommendedName>
</protein>
<feature type="domain" description="Phospholipid/glycerol acyltransferase" evidence="8">
    <location>
        <begin position="77"/>
        <end position="192"/>
    </location>
</feature>